<keyword evidence="2" id="KW-0812">Transmembrane</keyword>
<evidence type="ECO:0000256" key="1">
    <source>
        <dbReference type="ARBA" id="ARBA00022481"/>
    </source>
</evidence>
<evidence type="ECO:0000313" key="3">
    <source>
        <dbReference type="EMBL" id="SNR84658.1"/>
    </source>
</evidence>
<dbReference type="PANTHER" id="PTHR30093:SF47">
    <property type="entry name" value="TYPE IV PILUS NON-CORE MINOR PILIN PILE"/>
    <property type="match status" value="1"/>
</dbReference>
<dbReference type="PANTHER" id="PTHR30093">
    <property type="entry name" value="GENERAL SECRETION PATHWAY PROTEIN G"/>
    <property type="match status" value="1"/>
</dbReference>
<dbReference type="PROSITE" id="PS00409">
    <property type="entry name" value="PROKAR_NTER_METHYL"/>
    <property type="match status" value="1"/>
</dbReference>
<dbReference type="AlphaFoldDB" id="A0A238ZNW7"/>
<accession>A0A238ZNW7</accession>
<keyword evidence="1" id="KW-0488">Methylation</keyword>
<dbReference type="GO" id="GO:0015627">
    <property type="term" value="C:type II protein secretion system complex"/>
    <property type="evidence" value="ECO:0007669"/>
    <property type="project" value="InterPro"/>
</dbReference>
<feature type="transmembrane region" description="Helical" evidence="2">
    <location>
        <begin position="12"/>
        <end position="35"/>
    </location>
</feature>
<dbReference type="InterPro" id="IPR045584">
    <property type="entry name" value="Pilin-like"/>
</dbReference>
<dbReference type="SUPFAM" id="SSF54523">
    <property type="entry name" value="Pili subunits"/>
    <property type="match status" value="1"/>
</dbReference>
<dbReference type="NCBIfam" id="TIGR02532">
    <property type="entry name" value="IV_pilin_GFxxxE"/>
    <property type="match status" value="1"/>
</dbReference>
<dbReference type="Gene3D" id="3.30.700.10">
    <property type="entry name" value="Glycoprotein, Type 4 Pilin"/>
    <property type="match status" value="1"/>
</dbReference>
<dbReference type="GO" id="GO:0015628">
    <property type="term" value="P:protein secretion by the type II secretion system"/>
    <property type="evidence" value="ECO:0007669"/>
    <property type="project" value="InterPro"/>
</dbReference>
<dbReference type="Proteomes" id="UP000198305">
    <property type="component" value="Unassembled WGS sequence"/>
</dbReference>
<name>A0A238ZNW7_9PROT</name>
<evidence type="ECO:0000313" key="4">
    <source>
        <dbReference type="Proteomes" id="UP000198305"/>
    </source>
</evidence>
<dbReference type="EMBL" id="FZOA01000005">
    <property type="protein sequence ID" value="SNR84658.1"/>
    <property type="molecule type" value="Genomic_DNA"/>
</dbReference>
<dbReference type="InterPro" id="IPR012902">
    <property type="entry name" value="N_methyl_site"/>
</dbReference>
<evidence type="ECO:0000256" key="2">
    <source>
        <dbReference type="SAM" id="Phobius"/>
    </source>
</evidence>
<keyword evidence="4" id="KW-1185">Reference proteome</keyword>
<protein>
    <submittedName>
        <fullName evidence="3">Type II secretion system protein G (GspG)</fullName>
    </submittedName>
</protein>
<gene>
    <name evidence="3" type="ORF">SAMN05192560_1381</name>
</gene>
<proteinExistence type="predicted"/>
<keyword evidence="2" id="KW-0472">Membrane</keyword>
<sequence>MHYNNMKNKGFTLIEILVVLAIIATLLSIVTPRYFASIDHARESTLKYDLVIMREAIDKFYSDTGRYPDELYDLVDNKYLRSIPQDPITESTDTWVLLPPADSNLPGQIYDIRSGSTGIAADGSYYEEW</sequence>
<dbReference type="PRINTS" id="PR00813">
    <property type="entry name" value="BCTERIALGSPG"/>
</dbReference>
<keyword evidence="2" id="KW-1133">Transmembrane helix</keyword>
<reference evidence="4" key="1">
    <citation type="submission" date="2017-06" db="EMBL/GenBank/DDBJ databases">
        <authorList>
            <person name="Varghese N."/>
            <person name="Submissions S."/>
        </authorList>
    </citation>
    <scope>NUCLEOTIDE SEQUENCE [LARGE SCALE GENOMIC DNA]</scope>
    <source>
        <strain evidence="4">Ca-68</strain>
    </source>
</reference>
<dbReference type="Pfam" id="PF07963">
    <property type="entry name" value="N_methyl"/>
    <property type="match status" value="1"/>
</dbReference>
<organism evidence="3 4">
    <name type="scientific">Methylobacillus rhizosphaerae</name>
    <dbReference type="NCBI Taxonomy" id="551994"/>
    <lineage>
        <taxon>Bacteria</taxon>
        <taxon>Pseudomonadati</taxon>
        <taxon>Pseudomonadota</taxon>
        <taxon>Betaproteobacteria</taxon>
        <taxon>Nitrosomonadales</taxon>
        <taxon>Methylophilaceae</taxon>
        <taxon>Methylobacillus</taxon>
    </lineage>
</organism>
<dbReference type="InterPro" id="IPR000983">
    <property type="entry name" value="Bac_GSPG_pilin"/>
</dbReference>